<evidence type="ECO:0008006" key="3">
    <source>
        <dbReference type="Google" id="ProtNLM"/>
    </source>
</evidence>
<reference evidence="1 2" key="1">
    <citation type="journal article" date="2016" name="Nat. Commun.">
        <title>Thousands of microbial genomes shed light on interconnected biogeochemical processes in an aquifer system.</title>
        <authorList>
            <person name="Anantharaman K."/>
            <person name="Brown C.T."/>
            <person name="Hug L.A."/>
            <person name="Sharon I."/>
            <person name="Castelle C.J."/>
            <person name="Probst A.J."/>
            <person name="Thomas B.C."/>
            <person name="Singh A."/>
            <person name="Wilkins M.J."/>
            <person name="Karaoz U."/>
            <person name="Brodie E.L."/>
            <person name="Williams K.H."/>
            <person name="Hubbard S.S."/>
            <person name="Banfield J.F."/>
        </authorList>
    </citation>
    <scope>NUCLEOTIDE SEQUENCE [LARGE SCALE GENOMIC DNA]</scope>
</reference>
<dbReference type="Proteomes" id="UP000176216">
    <property type="component" value="Unassembled WGS sequence"/>
</dbReference>
<proteinExistence type="predicted"/>
<dbReference type="AlphaFoldDB" id="A0A1G2EL97"/>
<name>A0A1G2EL97_9BACT</name>
<sequence>MSKKAILVAIILAAIAGFFIWYSAASKTSNGENNKLISKNGIHWHSELSIYIKGEKQEIPANVGIGAIHLPLHTHEADNIIHMEFSRAVRENDIKLSQFFKIWKKRFDSNCIFEFCNGETGKVKMFINGKESGEFENYIMRDNDKIEIKYEPR</sequence>
<evidence type="ECO:0000313" key="2">
    <source>
        <dbReference type="Proteomes" id="UP000176216"/>
    </source>
</evidence>
<evidence type="ECO:0000313" key="1">
    <source>
        <dbReference type="EMBL" id="OGZ26322.1"/>
    </source>
</evidence>
<comment type="caution">
    <text evidence="1">The sequence shown here is derived from an EMBL/GenBank/DDBJ whole genome shotgun (WGS) entry which is preliminary data.</text>
</comment>
<dbReference type="EMBL" id="MHMJ01000003">
    <property type="protein sequence ID" value="OGZ26322.1"/>
    <property type="molecule type" value="Genomic_DNA"/>
</dbReference>
<accession>A0A1G2EL97</accession>
<organism evidence="1 2">
    <name type="scientific">Candidatus Nealsonbacteria bacterium RIFCSPLOWO2_02_39_8</name>
    <dbReference type="NCBI Taxonomy" id="1801674"/>
    <lineage>
        <taxon>Bacteria</taxon>
        <taxon>Candidatus Nealsoniibacteriota</taxon>
    </lineage>
</organism>
<protein>
    <recommendedName>
        <fullName evidence="3">DUF4430 domain-containing protein</fullName>
    </recommendedName>
</protein>
<gene>
    <name evidence="1" type="ORF">A2W71_01720</name>
</gene>